<evidence type="ECO:0000313" key="2">
    <source>
        <dbReference type="EMBL" id="AAX62136.1"/>
    </source>
</evidence>
<proteinExistence type="predicted"/>
<organism evidence="2">
    <name type="scientific">Bacillus thuringiensis phage MZTP02</name>
    <dbReference type="NCBI Taxonomy" id="311221"/>
    <lineage>
        <taxon>Viruses</taxon>
        <taxon>Duplodnaviria</taxon>
        <taxon>Heunggongvirae</taxon>
        <taxon>Uroviricota</taxon>
        <taxon>Caudoviricetes</taxon>
    </lineage>
</organism>
<reference evidence="2" key="1">
    <citation type="submission" date="2005-03" db="EMBL/GenBank/DDBJ databases">
        <title>Partial sequence analysis of bacteriophage MZTP02.</title>
        <authorList>
            <person name="Liao W."/>
            <person name="Pang Y."/>
        </authorList>
    </citation>
    <scope>NUCLEOTIDE SEQUENCE</scope>
</reference>
<sequence>MQRHPASGGDPAREAARSNQSGCHDPPLPDQRLAAAVLDQPVVTAVWPRALHFSRSQRSCRQHWRQPSGRLVWLSCIQGSPQHAAQVCRHRAGPAGPRRQIAGFPPRHSGYPTLPSVSRQCTARKCAESRAGSRPSD</sequence>
<evidence type="ECO:0000256" key="1">
    <source>
        <dbReference type="SAM" id="MobiDB-lite"/>
    </source>
</evidence>
<accession>Q56AQ5</accession>
<feature type="region of interest" description="Disordered" evidence="1">
    <location>
        <begin position="1"/>
        <end position="30"/>
    </location>
</feature>
<dbReference type="EMBL" id="AY973586">
    <property type="protein sequence ID" value="AAX62136.1"/>
    <property type="molecule type" value="Genomic_DNA"/>
</dbReference>
<name>Q56AQ5_9CAUD</name>
<protein>
    <submittedName>
        <fullName evidence="2">Uncharacterized protein</fullName>
    </submittedName>
</protein>